<protein>
    <submittedName>
        <fullName evidence="1">Uncharacterized protein</fullName>
    </submittedName>
</protein>
<accession>A0A484H5H9</accession>
<sequence>MSVIDYSVLMTDCQKHMGLCVVLSGSMMNGKCENKTEILYKKV</sequence>
<name>A0A484H5H9_9ZZZZ</name>
<proteinExistence type="predicted"/>
<organism evidence="1">
    <name type="scientific">invertebrate metagenome</name>
    <dbReference type="NCBI Taxonomy" id="1711999"/>
    <lineage>
        <taxon>unclassified sequences</taxon>
        <taxon>metagenomes</taxon>
        <taxon>organismal metagenomes</taxon>
    </lineage>
</organism>
<gene>
    <name evidence="1" type="ORF">RIEGSTA812A_PEG_750</name>
</gene>
<dbReference type="EMBL" id="LR026963">
    <property type="protein sequence ID" value="VBB69277.1"/>
    <property type="molecule type" value="Genomic_DNA"/>
</dbReference>
<evidence type="ECO:0000313" key="1">
    <source>
        <dbReference type="EMBL" id="VBB69277.1"/>
    </source>
</evidence>
<reference evidence="1" key="1">
    <citation type="submission" date="2018-10" db="EMBL/GenBank/DDBJ databases">
        <authorList>
            <person name="Gruber-Vodicka H."/>
            <person name="Jaeckle O."/>
        </authorList>
    </citation>
    <scope>NUCLEOTIDE SEQUENCE</scope>
</reference>
<dbReference type="AlphaFoldDB" id="A0A484H5H9"/>